<feature type="domain" description="Mechanosensitive ion channel MscS" evidence="8">
    <location>
        <begin position="193"/>
        <end position="258"/>
    </location>
</feature>
<keyword evidence="5 7" id="KW-1133">Transmembrane helix</keyword>
<dbReference type="GO" id="GO:0008381">
    <property type="term" value="F:mechanosensitive monoatomic ion channel activity"/>
    <property type="evidence" value="ECO:0007669"/>
    <property type="project" value="InterPro"/>
</dbReference>
<keyword evidence="7" id="KW-0407">Ion channel</keyword>
<keyword evidence="3" id="KW-1003">Cell membrane</keyword>
<dbReference type="Proteomes" id="UP000193100">
    <property type="component" value="Chromosome"/>
</dbReference>
<feature type="domain" description="Mechanosensitive ion channel transmembrane helices 2/3" evidence="10">
    <location>
        <begin position="150"/>
        <end position="191"/>
    </location>
</feature>
<dbReference type="InterPro" id="IPR049142">
    <property type="entry name" value="MS_channel_1st"/>
</dbReference>
<dbReference type="Gene3D" id="3.30.70.100">
    <property type="match status" value="1"/>
</dbReference>
<organism evidence="11 12">
    <name type="scientific">Marinobacter salarius</name>
    <dbReference type="NCBI Taxonomy" id="1420917"/>
    <lineage>
        <taxon>Bacteria</taxon>
        <taxon>Pseudomonadati</taxon>
        <taxon>Pseudomonadota</taxon>
        <taxon>Gammaproteobacteria</taxon>
        <taxon>Pseudomonadales</taxon>
        <taxon>Marinobacteraceae</taxon>
        <taxon>Marinobacter</taxon>
    </lineage>
</organism>
<evidence type="ECO:0000256" key="4">
    <source>
        <dbReference type="ARBA" id="ARBA00022692"/>
    </source>
</evidence>
<evidence type="ECO:0000256" key="1">
    <source>
        <dbReference type="ARBA" id="ARBA00004651"/>
    </source>
</evidence>
<feature type="domain" description="Mechanosensitive ion channel MscS C-terminal" evidence="9">
    <location>
        <begin position="266"/>
        <end position="352"/>
    </location>
</feature>
<evidence type="ECO:0000256" key="3">
    <source>
        <dbReference type="ARBA" id="ARBA00022475"/>
    </source>
</evidence>
<evidence type="ECO:0000259" key="9">
    <source>
        <dbReference type="Pfam" id="PF21082"/>
    </source>
</evidence>
<dbReference type="Pfam" id="PF21082">
    <property type="entry name" value="MS_channel_3rd"/>
    <property type="match status" value="1"/>
</dbReference>
<dbReference type="PANTHER" id="PTHR30221">
    <property type="entry name" value="SMALL-CONDUCTANCE MECHANOSENSITIVE CHANNEL"/>
    <property type="match status" value="1"/>
</dbReference>
<evidence type="ECO:0000313" key="11">
    <source>
        <dbReference type="EMBL" id="ARM83198.1"/>
    </source>
</evidence>
<comment type="similarity">
    <text evidence="2 7">Belongs to the MscS (TC 1.A.23) family.</text>
</comment>
<name>A0A1W6K6Z0_9GAMM</name>
<evidence type="ECO:0000256" key="7">
    <source>
        <dbReference type="RuleBase" id="RU369025"/>
    </source>
</evidence>
<keyword evidence="6 7" id="KW-0472">Membrane</keyword>
<dbReference type="InterPro" id="IPR023408">
    <property type="entry name" value="MscS_beta-dom_sf"/>
</dbReference>
<evidence type="ECO:0000256" key="2">
    <source>
        <dbReference type="ARBA" id="ARBA00008017"/>
    </source>
</evidence>
<dbReference type="GeneID" id="77255077"/>
<dbReference type="SUPFAM" id="SSF50182">
    <property type="entry name" value="Sm-like ribonucleoproteins"/>
    <property type="match status" value="1"/>
</dbReference>
<dbReference type="SUPFAM" id="SSF82861">
    <property type="entry name" value="Mechanosensitive channel protein MscS (YggB), transmembrane region"/>
    <property type="match status" value="1"/>
</dbReference>
<dbReference type="InterPro" id="IPR049278">
    <property type="entry name" value="MS_channel_C"/>
</dbReference>
<keyword evidence="7" id="KW-0813">Transport</keyword>
<comment type="subcellular location">
    <subcellularLocation>
        <location evidence="7">Cell inner membrane</location>
        <topology evidence="7">Multi-pass membrane protein</topology>
    </subcellularLocation>
    <subcellularLocation>
        <location evidence="1">Cell membrane</location>
        <topology evidence="1">Multi-pass membrane protein</topology>
    </subcellularLocation>
</comment>
<evidence type="ECO:0000256" key="6">
    <source>
        <dbReference type="ARBA" id="ARBA00023136"/>
    </source>
</evidence>
<feature type="transmembrane region" description="Helical" evidence="7">
    <location>
        <begin position="84"/>
        <end position="101"/>
    </location>
</feature>
<sequence length="382" mass="41516">MAESFGTELVEQLQRNIGDAFLAVSGEDLDWGALVVQMLGQLLVSVIYLGVFFGIYLVVTGAIRLVLGKQRAKTPLFIQVRSTLRYLAGLGALVFILAQFGTSPEVLKAMARAGFMALGFYVAWLVLARLIKDSMVRYKMDPSIRQLVENLFSVVVSALAVVTVLAQFGFDVISIVAGLGIVGIAVGFAAQSTLSNFIAGITLLIERPFRIGDWVTINGQDGKVVKIALRTTWLRTRDNIFAMIPNDSVASSDIINYSAEGVTRLNIPVGIAYKESAKAARDVLMPVLLTHPEVLQGAGMEPRVLLKSLGDSSVNLEAKVWITPDNLDVQPRIMADVLEQMKEALDAAGIEIPFPHLQLFIDDAKGLKPVLEPLYSKREANG</sequence>
<reference evidence="11 12" key="1">
    <citation type="submission" date="2017-04" db="EMBL/GenBank/DDBJ databases">
        <title>Genome Sequence of Marinobacter salarius strain SMR5 Isolated from a culture of the Diatom Skeletonema marinoi.</title>
        <authorList>
            <person name="Topel M."/>
            <person name="Pinder M.I.M."/>
            <person name="Johansson O.N."/>
            <person name="Kourtchenko O."/>
            <person name="Godhe A."/>
            <person name="Clarke A.K."/>
        </authorList>
    </citation>
    <scope>NUCLEOTIDE SEQUENCE [LARGE SCALE GENOMIC DNA]</scope>
    <source>
        <strain evidence="11 12">SMR5</strain>
    </source>
</reference>
<evidence type="ECO:0000313" key="12">
    <source>
        <dbReference type="Proteomes" id="UP000193100"/>
    </source>
</evidence>
<keyword evidence="7" id="KW-0406">Ion transport</keyword>
<dbReference type="Gene3D" id="2.30.30.60">
    <property type="match status" value="1"/>
</dbReference>
<comment type="function">
    <text evidence="7">Mechanosensitive channel that participates in the regulation of osmotic pressure changes within the cell, opening in response to stretch forces in the membrane lipid bilayer, without the need for other proteins. Contributes to normal resistance to hypoosmotic shock. Forms an ion channel of 1.0 nanosiemens conductance with a slight preference for anions.</text>
</comment>
<accession>A0A1W6K6Z0</accession>
<proteinExistence type="inferred from homology"/>
<feature type="transmembrane region" description="Helical" evidence="7">
    <location>
        <begin position="38"/>
        <end position="63"/>
    </location>
</feature>
<evidence type="ECO:0000256" key="5">
    <source>
        <dbReference type="ARBA" id="ARBA00022989"/>
    </source>
</evidence>
<comment type="caution">
    <text evidence="7">Lacks conserved residue(s) required for the propagation of feature annotation.</text>
</comment>
<dbReference type="RefSeq" id="WP_075196956.1">
    <property type="nucleotide sequence ID" value="NZ_CP020931.1"/>
</dbReference>
<feature type="transmembrane region" description="Helical" evidence="7">
    <location>
        <begin position="176"/>
        <end position="205"/>
    </location>
</feature>
<dbReference type="InterPro" id="IPR011066">
    <property type="entry name" value="MscS_channel_C_sf"/>
</dbReference>
<feature type="transmembrane region" description="Helical" evidence="7">
    <location>
        <begin position="113"/>
        <end position="131"/>
    </location>
</feature>
<protein>
    <recommendedName>
        <fullName evidence="7">Small-conductance mechanosensitive channel</fullName>
    </recommendedName>
</protein>
<feature type="transmembrane region" description="Helical" evidence="7">
    <location>
        <begin position="151"/>
        <end position="170"/>
    </location>
</feature>
<keyword evidence="4 7" id="KW-0812">Transmembrane</keyword>
<dbReference type="GO" id="GO:0005886">
    <property type="term" value="C:plasma membrane"/>
    <property type="evidence" value="ECO:0007669"/>
    <property type="project" value="UniProtKB-SubCell"/>
</dbReference>
<evidence type="ECO:0000259" key="10">
    <source>
        <dbReference type="Pfam" id="PF21088"/>
    </source>
</evidence>
<dbReference type="Gene3D" id="1.10.287.1260">
    <property type="match status" value="1"/>
</dbReference>
<dbReference type="Pfam" id="PF00924">
    <property type="entry name" value="MS_channel_2nd"/>
    <property type="match status" value="1"/>
</dbReference>
<dbReference type="AlphaFoldDB" id="A0A1W6K6Z0"/>
<dbReference type="InterPro" id="IPR006685">
    <property type="entry name" value="MscS_channel_2nd"/>
</dbReference>
<dbReference type="InterPro" id="IPR045275">
    <property type="entry name" value="MscS_archaea/bacteria_type"/>
</dbReference>
<dbReference type="InterPro" id="IPR010920">
    <property type="entry name" value="LSM_dom_sf"/>
</dbReference>
<keyword evidence="7" id="KW-0997">Cell inner membrane</keyword>
<dbReference type="EMBL" id="CP020931">
    <property type="protein sequence ID" value="ARM83198.1"/>
    <property type="molecule type" value="Genomic_DNA"/>
</dbReference>
<evidence type="ECO:0000259" key="8">
    <source>
        <dbReference type="Pfam" id="PF00924"/>
    </source>
</evidence>
<gene>
    <name evidence="11" type="primary">mscS</name>
    <name evidence="11" type="ORF">MARSALSMR5_01104</name>
</gene>
<dbReference type="Pfam" id="PF21088">
    <property type="entry name" value="MS_channel_1st"/>
    <property type="match status" value="1"/>
</dbReference>
<dbReference type="InterPro" id="IPR011014">
    <property type="entry name" value="MscS_channel_TM-2"/>
</dbReference>
<dbReference type="PANTHER" id="PTHR30221:SF1">
    <property type="entry name" value="SMALL-CONDUCTANCE MECHANOSENSITIVE CHANNEL"/>
    <property type="match status" value="1"/>
</dbReference>
<comment type="subunit">
    <text evidence="7">Homoheptamer.</text>
</comment>
<dbReference type="SUPFAM" id="SSF82689">
    <property type="entry name" value="Mechanosensitive channel protein MscS (YggB), C-terminal domain"/>
    <property type="match status" value="1"/>
</dbReference>